<evidence type="ECO:0000259" key="2">
    <source>
        <dbReference type="Pfam" id="PF09356"/>
    </source>
</evidence>
<evidence type="ECO:0000313" key="4">
    <source>
        <dbReference type="Proteomes" id="UP001430360"/>
    </source>
</evidence>
<dbReference type="Pfam" id="PF09356">
    <property type="entry name" value="Phage_BR0599"/>
    <property type="match status" value="1"/>
</dbReference>
<dbReference type="Proteomes" id="UP001430360">
    <property type="component" value="Unassembled WGS sequence"/>
</dbReference>
<evidence type="ECO:0000256" key="1">
    <source>
        <dbReference type="SAM" id="MobiDB-lite"/>
    </source>
</evidence>
<protein>
    <submittedName>
        <fullName evidence="3">Phage BR0599 family protein</fullName>
    </submittedName>
</protein>
<accession>A0ABS8UDT8</accession>
<sequence length="264" mass="28921">MILSRHIETYDFYRGTQHWRVTDGDRAAIVEGATYEALRGLKRGRIAHSPEVAKNTLELDVPSNFALLDQFRPFPPTSRIHVNVKRIRVRDGFVATAWMGVIADVDDSDPSIAKIRCQSLMSAVSANGLRRVWQVPCGLPLYSAGLGMCNVDQDAFRVEATLSAIEGVTVRSAAFAAKPDGWYAGGFLRWETVHDVEHRFIVSHAGDAVVLLTPAILPIGASVSTFPGCDHTLQTCHEKFDNAPNHGGQHTIPTKNAFGSDPVF</sequence>
<reference evidence="3" key="2">
    <citation type="journal article" date="2022" name="Syst. Appl. Microbiol.">
        <title>Physiological and genomic characterisation of Luteimonas fraxinea sp. nov., a bacterial species associated with trees tolerant to ash dieback.</title>
        <authorList>
            <person name="Ulrich K."/>
            <person name="Becker R."/>
            <person name="Behrendt U."/>
            <person name="Kube M."/>
            <person name="Schneck V."/>
            <person name="Ulrich A."/>
        </authorList>
    </citation>
    <scope>NUCLEOTIDE SEQUENCE</scope>
    <source>
        <strain evidence="3">A1P009</strain>
    </source>
</reference>
<name>A0ABS8UDT8_9GAMM</name>
<dbReference type="InterPro" id="IPR018964">
    <property type="entry name" value="Phage_phiJL001_Gp84_C"/>
</dbReference>
<reference evidence="3" key="1">
    <citation type="submission" date="2021-12" db="EMBL/GenBank/DDBJ databases">
        <authorList>
            <person name="Ulrich A."/>
        </authorList>
    </citation>
    <scope>NUCLEOTIDE SEQUENCE</scope>
    <source>
        <strain evidence="3">A1P009</strain>
    </source>
</reference>
<evidence type="ECO:0000313" key="3">
    <source>
        <dbReference type="EMBL" id="MCD9097037.1"/>
    </source>
</evidence>
<comment type="caution">
    <text evidence="3">The sequence shown here is derived from an EMBL/GenBank/DDBJ whole genome shotgun (WGS) entry which is preliminary data.</text>
</comment>
<proteinExistence type="predicted"/>
<dbReference type="EMBL" id="JAJQKU010000002">
    <property type="protein sequence ID" value="MCD9097037.1"/>
    <property type="molecule type" value="Genomic_DNA"/>
</dbReference>
<feature type="domain" description="Bacteriophage phiJL001 Gp84 C-terminal" evidence="2">
    <location>
        <begin position="181"/>
        <end position="255"/>
    </location>
</feature>
<feature type="region of interest" description="Disordered" evidence="1">
    <location>
        <begin position="244"/>
        <end position="264"/>
    </location>
</feature>
<gene>
    <name evidence="3" type="ORF">LTT95_08805</name>
</gene>
<keyword evidence="4" id="KW-1185">Reference proteome</keyword>
<organism evidence="3 4">
    <name type="scientific">Luteimonas fraxinea</name>
    <dbReference type="NCBI Taxonomy" id="2901869"/>
    <lineage>
        <taxon>Bacteria</taxon>
        <taxon>Pseudomonadati</taxon>
        <taxon>Pseudomonadota</taxon>
        <taxon>Gammaproteobacteria</taxon>
        <taxon>Lysobacterales</taxon>
        <taxon>Lysobacteraceae</taxon>
        <taxon>Luteimonas</taxon>
    </lineage>
</organism>